<reference evidence="1" key="1">
    <citation type="journal article" date="2020" name="Nature">
        <title>Giant virus diversity and host interactions through global metagenomics.</title>
        <authorList>
            <person name="Schulz F."/>
            <person name="Roux S."/>
            <person name="Paez-Espino D."/>
            <person name="Jungbluth S."/>
            <person name="Walsh D.A."/>
            <person name="Denef V.J."/>
            <person name="McMahon K.D."/>
            <person name="Konstantinidis K.T."/>
            <person name="Eloe-Fadrosh E.A."/>
            <person name="Kyrpides N.C."/>
            <person name="Woyke T."/>
        </authorList>
    </citation>
    <scope>NUCLEOTIDE SEQUENCE</scope>
    <source>
        <strain evidence="1">GVMAG-M-3300023174-141</strain>
    </source>
</reference>
<organism evidence="1">
    <name type="scientific">viral metagenome</name>
    <dbReference type="NCBI Taxonomy" id="1070528"/>
    <lineage>
        <taxon>unclassified sequences</taxon>
        <taxon>metagenomes</taxon>
        <taxon>organismal metagenomes</taxon>
    </lineage>
</organism>
<dbReference type="EMBL" id="MN739591">
    <property type="protein sequence ID" value="QHT14828.1"/>
    <property type="molecule type" value="Genomic_DNA"/>
</dbReference>
<sequence>MSSPPIHSLHFIYQALSHGRQRDKIDTILEPLQAMIQLAMLSISPIGTKLRIQENVLYVQPPTILQPISRWYHSDKKDDLYFLYSVIKRFIKWYNPTINKKSPLTPDLYQLISQMGVDGLNNLFKTYSSSDSNTVIHVIQMYKNLLESTNDKILVDEYIVDVEKNKVNIDEVFERIVGVYDSNILQVIYHTLFLIKQEEDEKNQQQNIDGLNSIMHKYNQSIKEWIKMNLIL</sequence>
<proteinExistence type="predicted"/>
<accession>A0A6C0DD40</accession>
<protein>
    <submittedName>
        <fullName evidence="1">Uncharacterized protein</fullName>
    </submittedName>
</protein>
<dbReference type="AlphaFoldDB" id="A0A6C0DD40"/>
<name>A0A6C0DD40_9ZZZZ</name>
<evidence type="ECO:0000313" key="1">
    <source>
        <dbReference type="EMBL" id="QHT14828.1"/>
    </source>
</evidence>